<accession>A0A6I1MK06</accession>
<dbReference type="Pfam" id="PF11638">
    <property type="entry name" value="DnaA_N"/>
    <property type="match status" value="1"/>
</dbReference>
<evidence type="ECO:0000256" key="1">
    <source>
        <dbReference type="SAM" id="Coils"/>
    </source>
</evidence>
<evidence type="ECO:0000313" key="3">
    <source>
        <dbReference type="EMBL" id="MPQ43284.1"/>
    </source>
</evidence>
<dbReference type="AlphaFoldDB" id="A0A6I1MK06"/>
<dbReference type="Gene3D" id="3.30.300.180">
    <property type="match status" value="1"/>
</dbReference>
<feature type="domain" description="DnaA N-terminal" evidence="2">
    <location>
        <begin position="2"/>
        <end position="63"/>
    </location>
</feature>
<sequence>MNNLWDKALEIVNGEISDISFNNWIKEITPIEITTDTIIAIAPNHHIFKDANKRYKDLLELAFKISSGKNYKLILKNDIQINNKEIKLCTKSNVKKELIELKSEIKNIEKKIDILVNELNEES</sequence>
<dbReference type="RefSeq" id="WP_152888670.1">
    <property type="nucleotide sequence ID" value="NZ_WHJC01000054.1"/>
</dbReference>
<feature type="coiled-coil region" evidence="1">
    <location>
        <begin position="91"/>
        <end position="118"/>
    </location>
</feature>
<organism evidence="3 4">
    <name type="scientific">Clostridium tarantellae</name>
    <dbReference type="NCBI Taxonomy" id="39493"/>
    <lineage>
        <taxon>Bacteria</taxon>
        <taxon>Bacillati</taxon>
        <taxon>Bacillota</taxon>
        <taxon>Clostridia</taxon>
        <taxon>Eubacteriales</taxon>
        <taxon>Clostridiaceae</taxon>
        <taxon>Clostridium</taxon>
    </lineage>
</organism>
<dbReference type="InterPro" id="IPR024633">
    <property type="entry name" value="DnaA_N_dom"/>
</dbReference>
<protein>
    <recommendedName>
        <fullName evidence="2">DnaA N-terminal domain-containing protein</fullName>
    </recommendedName>
</protein>
<keyword evidence="1" id="KW-0175">Coiled coil</keyword>
<dbReference type="Proteomes" id="UP000430345">
    <property type="component" value="Unassembled WGS sequence"/>
</dbReference>
<gene>
    <name evidence="3" type="ORF">GBZ86_05840</name>
</gene>
<evidence type="ECO:0000313" key="4">
    <source>
        <dbReference type="Proteomes" id="UP000430345"/>
    </source>
</evidence>
<dbReference type="InterPro" id="IPR038454">
    <property type="entry name" value="DnaA_N_sf"/>
</dbReference>
<keyword evidence="4" id="KW-1185">Reference proteome</keyword>
<reference evidence="3 4" key="1">
    <citation type="submission" date="2019-10" db="EMBL/GenBank/DDBJ databases">
        <title>The Genome Sequence of Clostridium tarantellae Isolated from Fish Brain.</title>
        <authorList>
            <person name="Bano L."/>
            <person name="Kiel M."/>
            <person name="Sales G."/>
            <person name="Doxey A.C."/>
            <person name="Mansfield M.J."/>
            <person name="Schiavone M."/>
            <person name="Rossetto O."/>
            <person name="Pirazzini M."/>
            <person name="Dobrindt U."/>
            <person name="Montecucco C."/>
        </authorList>
    </citation>
    <scope>NUCLEOTIDE SEQUENCE [LARGE SCALE GENOMIC DNA]</scope>
    <source>
        <strain evidence="3 4">DSM 3997</strain>
    </source>
</reference>
<dbReference type="EMBL" id="WHJC01000054">
    <property type="protein sequence ID" value="MPQ43284.1"/>
    <property type="molecule type" value="Genomic_DNA"/>
</dbReference>
<proteinExistence type="predicted"/>
<name>A0A6I1MK06_9CLOT</name>
<comment type="caution">
    <text evidence="3">The sequence shown here is derived from an EMBL/GenBank/DDBJ whole genome shotgun (WGS) entry which is preliminary data.</text>
</comment>
<evidence type="ECO:0000259" key="2">
    <source>
        <dbReference type="Pfam" id="PF11638"/>
    </source>
</evidence>